<feature type="transmembrane region" description="Helical" evidence="1">
    <location>
        <begin position="105"/>
        <end position="133"/>
    </location>
</feature>
<dbReference type="AlphaFoldDB" id="A0AA88GVE4"/>
<gene>
    <name evidence="2" type="ORF">C9374_002068</name>
</gene>
<organism evidence="2 3">
    <name type="scientific">Naegleria lovaniensis</name>
    <name type="common">Amoeba</name>
    <dbReference type="NCBI Taxonomy" id="51637"/>
    <lineage>
        <taxon>Eukaryota</taxon>
        <taxon>Discoba</taxon>
        <taxon>Heterolobosea</taxon>
        <taxon>Tetramitia</taxon>
        <taxon>Eutetramitia</taxon>
        <taxon>Vahlkampfiidae</taxon>
        <taxon>Naegleria</taxon>
    </lineage>
</organism>
<protein>
    <submittedName>
        <fullName evidence="2">Uncharacterized protein</fullName>
    </submittedName>
</protein>
<accession>A0AA88GVE4</accession>
<evidence type="ECO:0000256" key="1">
    <source>
        <dbReference type="SAM" id="Phobius"/>
    </source>
</evidence>
<keyword evidence="1" id="KW-0472">Membrane</keyword>
<name>A0AA88GVE4_NAELO</name>
<keyword evidence="3" id="KW-1185">Reference proteome</keyword>
<reference evidence="2 3" key="1">
    <citation type="journal article" date="2018" name="BMC Genomics">
        <title>The genome of Naegleria lovaniensis, the basis for a comparative approach to unravel pathogenicity factors of the human pathogenic amoeba N. fowleri.</title>
        <authorList>
            <person name="Liechti N."/>
            <person name="Schurch N."/>
            <person name="Bruggmann R."/>
            <person name="Wittwer M."/>
        </authorList>
    </citation>
    <scope>NUCLEOTIDE SEQUENCE [LARGE SCALE GENOMIC DNA]</scope>
    <source>
        <strain evidence="2 3">ATCC 30569</strain>
    </source>
</reference>
<evidence type="ECO:0000313" key="2">
    <source>
        <dbReference type="EMBL" id="KAG2387033.1"/>
    </source>
</evidence>
<dbReference type="RefSeq" id="XP_044551025.1">
    <property type="nucleotide sequence ID" value="XM_044691445.1"/>
</dbReference>
<proteinExistence type="predicted"/>
<dbReference type="EMBL" id="PYSW02000014">
    <property type="protein sequence ID" value="KAG2387033.1"/>
    <property type="molecule type" value="Genomic_DNA"/>
</dbReference>
<sequence>MASYYEYLSFRLTDQHVTWSDPFMDVTGLGEIVSVSIPCISERGRFLGVAVSACNSSLVKNDPEFEKRKQNNFNKCPDDIPEDFLIYLRSGGSCDYCGNCEFQKWYFVLVWSTLAVLSLGVLGVFGVGLYLIIRKIARKKKWQRLKDEVYNESLTHRPSFFKKRGKLEKIILPKKIEDEELEVTHNSLKRI</sequence>
<comment type="caution">
    <text evidence="2">The sequence shown here is derived from an EMBL/GenBank/DDBJ whole genome shotgun (WGS) entry which is preliminary data.</text>
</comment>
<keyword evidence="1" id="KW-0812">Transmembrane</keyword>
<evidence type="ECO:0000313" key="3">
    <source>
        <dbReference type="Proteomes" id="UP000816034"/>
    </source>
</evidence>
<dbReference type="GeneID" id="68094524"/>
<dbReference type="Proteomes" id="UP000816034">
    <property type="component" value="Unassembled WGS sequence"/>
</dbReference>
<keyword evidence="1" id="KW-1133">Transmembrane helix</keyword>